<feature type="compositionally biased region" description="Polar residues" evidence="1">
    <location>
        <begin position="1"/>
        <end position="20"/>
    </location>
</feature>
<evidence type="ECO:0000313" key="2">
    <source>
        <dbReference type="EMBL" id="KAA1072654.1"/>
    </source>
</evidence>
<organism evidence="2 3">
    <name type="scientific">Puccinia graminis f. sp. tritici</name>
    <dbReference type="NCBI Taxonomy" id="56615"/>
    <lineage>
        <taxon>Eukaryota</taxon>
        <taxon>Fungi</taxon>
        <taxon>Dikarya</taxon>
        <taxon>Basidiomycota</taxon>
        <taxon>Pucciniomycotina</taxon>
        <taxon>Pucciniomycetes</taxon>
        <taxon>Pucciniales</taxon>
        <taxon>Pucciniaceae</taxon>
        <taxon>Puccinia</taxon>
    </lineage>
</organism>
<gene>
    <name evidence="2" type="ORF">PGTUg99_010611</name>
</gene>
<evidence type="ECO:0000256" key="1">
    <source>
        <dbReference type="SAM" id="MobiDB-lite"/>
    </source>
</evidence>
<evidence type="ECO:0000313" key="3">
    <source>
        <dbReference type="Proteomes" id="UP000325313"/>
    </source>
</evidence>
<sequence length="62" mass="7107">MSQDNQPAPAAGSSTQTKGSTTREAKRQQQETERQQQMLNDSDKRPRIDDEKLSKSWRMLPC</sequence>
<comment type="caution">
    <text evidence="2">The sequence shown here is derived from an EMBL/GenBank/DDBJ whole genome shotgun (WGS) entry which is preliminary data.</text>
</comment>
<dbReference type="Proteomes" id="UP000325313">
    <property type="component" value="Unassembled WGS sequence"/>
</dbReference>
<accession>A0A5B0M9X6</accession>
<dbReference type="EMBL" id="VDEP01000477">
    <property type="protein sequence ID" value="KAA1072654.1"/>
    <property type="molecule type" value="Genomic_DNA"/>
</dbReference>
<proteinExistence type="predicted"/>
<dbReference type="AlphaFoldDB" id="A0A5B0M9X6"/>
<name>A0A5B0M9X6_PUCGR</name>
<reference evidence="2 3" key="1">
    <citation type="submission" date="2019-05" db="EMBL/GenBank/DDBJ databases">
        <title>Emergence of the Ug99 lineage of the wheat stem rust pathogen through somatic hybridization.</title>
        <authorList>
            <person name="Li F."/>
            <person name="Upadhyaya N.M."/>
            <person name="Sperschneider J."/>
            <person name="Matny O."/>
            <person name="Nguyen-Phuc H."/>
            <person name="Mago R."/>
            <person name="Raley C."/>
            <person name="Miller M.E."/>
            <person name="Silverstein K.A.T."/>
            <person name="Henningsen E."/>
            <person name="Hirsch C.D."/>
            <person name="Visser B."/>
            <person name="Pretorius Z.A."/>
            <person name="Steffenson B.J."/>
            <person name="Schwessinger B."/>
            <person name="Dodds P.N."/>
            <person name="Figueroa M."/>
        </authorList>
    </citation>
    <scope>NUCLEOTIDE SEQUENCE [LARGE SCALE GENOMIC DNA]</scope>
    <source>
        <strain evidence="2 3">Ug99</strain>
    </source>
</reference>
<feature type="compositionally biased region" description="Basic and acidic residues" evidence="1">
    <location>
        <begin position="41"/>
        <end position="54"/>
    </location>
</feature>
<feature type="compositionally biased region" description="Basic and acidic residues" evidence="1">
    <location>
        <begin position="21"/>
        <end position="34"/>
    </location>
</feature>
<protein>
    <submittedName>
        <fullName evidence="2">Uncharacterized protein</fullName>
    </submittedName>
</protein>
<feature type="region of interest" description="Disordered" evidence="1">
    <location>
        <begin position="1"/>
        <end position="62"/>
    </location>
</feature>